<gene>
    <name evidence="3" type="ORF">BAU07_01240</name>
</gene>
<evidence type="ECO:0000313" key="3">
    <source>
        <dbReference type="EMBL" id="ANN75931.1"/>
    </source>
</evidence>
<dbReference type="STRING" id="463014.BAU07_01240"/>
<dbReference type="GO" id="GO:0030976">
    <property type="term" value="F:thiamine pyrophosphate binding"/>
    <property type="evidence" value="ECO:0007669"/>
    <property type="project" value="TreeGrafter"/>
</dbReference>
<organism evidence="3 4">
    <name type="scientific">Bordetella flabilis</name>
    <dbReference type="NCBI Taxonomy" id="463014"/>
    <lineage>
        <taxon>Bacteria</taxon>
        <taxon>Pseudomonadati</taxon>
        <taxon>Pseudomonadota</taxon>
        <taxon>Betaproteobacteria</taxon>
        <taxon>Burkholderiales</taxon>
        <taxon>Alcaligenaceae</taxon>
        <taxon>Bordetella</taxon>
    </lineage>
</organism>
<dbReference type="EMBL" id="CP016172">
    <property type="protein sequence ID" value="ANN75931.1"/>
    <property type="molecule type" value="Genomic_DNA"/>
</dbReference>
<accession>A0A193G8Z0</accession>
<dbReference type="OrthoDB" id="9155688at2"/>
<dbReference type="Proteomes" id="UP000091926">
    <property type="component" value="Chromosome"/>
</dbReference>
<dbReference type="PANTHER" id="PTHR30006:SF2">
    <property type="entry name" value="ABC TRANSPORTER SUBSTRATE-BINDING PROTEIN"/>
    <property type="match status" value="1"/>
</dbReference>
<dbReference type="AlphaFoldDB" id="A0A193G8Z0"/>
<dbReference type="RefSeq" id="WP_066652961.1">
    <property type="nucleotide sequence ID" value="NZ_CBCSCL010000002.1"/>
</dbReference>
<dbReference type="Pfam" id="PF13416">
    <property type="entry name" value="SBP_bac_8"/>
    <property type="match status" value="1"/>
</dbReference>
<feature type="signal peptide" evidence="2">
    <location>
        <begin position="1"/>
        <end position="33"/>
    </location>
</feature>
<dbReference type="GO" id="GO:0030975">
    <property type="term" value="F:thiamine binding"/>
    <property type="evidence" value="ECO:0007669"/>
    <property type="project" value="TreeGrafter"/>
</dbReference>
<evidence type="ECO:0000256" key="1">
    <source>
        <dbReference type="ARBA" id="ARBA00022729"/>
    </source>
</evidence>
<keyword evidence="1 2" id="KW-0732">Signal</keyword>
<sequence length="354" mass="38652">MNHRGIQRRSFLKTASGLALAPALPLVPALAQAAGKEVVVGTWGGDYQNLLQQYISPLMEKQDIGVVFQTGNAVPRVTKLRAERDARRGSMDVALLGDVDMYDAAQAKALADIKSHAAEVPNLAQVYDQFKTAYSIPHIFSAMTLVYNTQQFSTPPDSVQVMLDPKYKGRVGFSDILYLYNGLFVGAGGSGGHIDSFEPGKKFLGELVKNTPRIYPSNEAVATAFKSGEIWMACMWKARALQWRDAGLPLDFVIPKEGAIPVTFEAAVAKNSRNPGPAWAYLNALLEPAGQVHFARAMGYAPTVRNASLPDDLRKRVAFTDAELSRIYPYSLDKLAAGKSAFLDYWTKSFKGAL</sequence>
<reference evidence="3 4" key="1">
    <citation type="submission" date="2016-06" db="EMBL/GenBank/DDBJ databases">
        <title>Complete genome sequences of Bordetella bronchialis and Bordetella flabilis.</title>
        <authorList>
            <person name="LiPuma J.J."/>
            <person name="Spilker T."/>
        </authorList>
    </citation>
    <scope>NUCLEOTIDE SEQUENCE [LARGE SCALE GENOMIC DNA]</scope>
    <source>
        <strain evidence="3 4">AU10664</strain>
    </source>
</reference>
<protein>
    <submittedName>
        <fullName evidence="3">ABC transporter substrate-binding protein</fullName>
    </submittedName>
</protein>
<keyword evidence="4" id="KW-1185">Reference proteome</keyword>
<name>A0A193G8Z0_9BORD</name>
<dbReference type="InterPro" id="IPR006311">
    <property type="entry name" value="TAT_signal"/>
</dbReference>
<evidence type="ECO:0000256" key="2">
    <source>
        <dbReference type="SAM" id="SignalP"/>
    </source>
</evidence>
<dbReference type="InterPro" id="IPR006059">
    <property type="entry name" value="SBP"/>
</dbReference>
<dbReference type="PROSITE" id="PS51318">
    <property type="entry name" value="TAT"/>
    <property type="match status" value="1"/>
</dbReference>
<feature type="chain" id="PRO_5008258655" evidence="2">
    <location>
        <begin position="34"/>
        <end position="354"/>
    </location>
</feature>
<dbReference type="GO" id="GO:0030288">
    <property type="term" value="C:outer membrane-bounded periplasmic space"/>
    <property type="evidence" value="ECO:0007669"/>
    <property type="project" value="TreeGrafter"/>
</dbReference>
<dbReference type="Gene3D" id="3.40.190.10">
    <property type="entry name" value="Periplasmic binding protein-like II"/>
    <property type="match status" value="2"/>
</dbReference>
<evidence type="ECO:0000313" key="4">
    <source>
        <dbReference type="Proteomes" id="UP000091926"/>
    </source>
</evidence>
<dbReference type="GO" id="GO:0015888">
    <property type="term" value="P:thiamine transport"/>
    <property type="evidence" value="ECO:0007669"/>
    <property type="project" value="TreeGrafter"/>
</dbReference>
<dbReference type="PANTHER" id="PTHR30006">
    <property type="entry name" value="THIAMINE-BINDING PERIPLASMIC PROTEIN-RELATED"/>
    <property type="match status" value="1"/>
</dbReference>
<dbReference type="SUPFAM" id="SSF53850">
    <property type="entry name" value="Periplasmic binding protein-like II"/>
    <property type="match status" value="1"/>
</dbReference>
<proteinExistence type="predicted"/>
<dbReference type="KEGG" id="bfz:BAU07_01240"/>